<name>A0A1M6I401_9BACT</name>
<dbReference type="Gene3D" id="1.10.10.10">
    <property type="entry name" value="Winged helix-like DNA-binding domain superfamily/Winged helix DNA-binding domain"/>
    <property type="match status" value="1"/>
</dbReference>
<dbReference type="InterPro" id="IPR039425">
    <property type="entry name" value="RNA_pol_sigma-70-like"/>
</dbReference>
<feature type="domain" description="RNA polymerase sigma factor 70 region 4 type 2" evidence="6">
    <location>
        <begin position="155"/>
        <end position="200"/>
    </location>
</feature>
<organism evidence="7 8">
    <name type="scientific">Rubritalea squalenifaciens DSM 18772</name>
    <dbReference type="NCBI Taxonomy" id="1123071"/>
    <lineage>
        <taxon>Bacteria</taxon>
        <taxon>Pseudomonadati</taxon>
        <taxon>Verrucomicrobiota</taxon>
        <taxon>Verrucomicrobiia</taxon>
        <taxon>Verrucomicrobiales</taxon>
        <taxon>Rubritaleaceae</taxon>
        <taxon>Rubritalea</taxon>
    </lineage>
</organism>
<keyword evidence="3" id="KW-0731">Sigma factor</keyword>
<dbReference type="AlphaFoldDB" id="A0A1M6I401"/>
<dbReference type="InterPro" id="IPR007627">
    <property type="entry name" value="RNA_pol_sigma70_r2"/>
</dbReference>
<evidence type="ECO:0000256" key="4">
    <source>
        <dbReference type="ARBA" id="ARBA00023163"/>
    </source>
</evidence>
<accession>A0A1M6I401</accession>
<dbReference type="EMBL" id="FQYR01000003">
    <property type="protein sequence ID" value="SHJ29159.1"/>
    <property type="molecule type" value="Genomic_DNA"/>
</dbReference>
<feature type="domain" description="RNA polymerase sigma-70 region 2" evidence="5">
    <location>
        <begin position="48"/>
        <end position="116"/>
    </location>
</feature>
<gene>
    <name evidence="7" type="ORF">SAMN02745181_1676</name>
</gene>
<keyword evidence="8" id="KW-1185">Reference proteome</keyword>
<evidence type="ECO:0000259" key="5">
    <source>
        <dbReference type="Pfam" id="PF04542"/>
    </source>
</evidence>
<proteinExistence type="inferred from homology"/>
<dbReference type="InterPro" id="IPR014284">
    <property type="entry name" value="RNA_pol_sigma-70_dom"/>
</dbReference>
<dbReference type="NCBIfam" id="TIGR02937">
    <property type="entry name" value="sigma70-ECF"/>
    <property type="match status" value="1"/>
</dbReference>
<dbReference type="SUPFAM" id="SSF88946">
    <property type="entry name" value="Sigma2 domain of RNA polymerase sigma factors"/>
    <property type="match status" value="1"/>
</dbReference>
<dbReference type="GO" id="GO:0016987">
    <property type="term" value="F:sigma factor activity"/>
    <property type="evidence" value="ECO:0007669"/>
    <property type="project" value="UniProtKB-KW"/>
</dbReference>
<dbReference type="CDD" id="cd06171">
    <property type="entry name" value="Sigma70_r4"/>
    <property type="match status" value="1"/>
</dbReference>
<keyword evidence="4" id="KW-0804">Transcription</keyword>
<dbReference type="InterPro" id="IPR036388">
    <property type="entry name" value="WH-like_DNA-bd_sf"/>
</dbReference>
<dbReference type="Pfam" id="PF04542">
    <property type="entry name" value="Sigma70_r2"/>
    <property type="match status" value="1"/>
</dbReference>
<dbReference type="Proteomes" id="UP000184510">
    <property type="component" value="Unassembled WGS sequence"/>
</dbReference>
<reference evidence="7 8" key="1">
    <citation type="submission" date="2016-11" db="EMBL/GenBank/DDBJ databases">
        <authorList>
            <person name="Jaros S."/>
            <person name="Januszkiewicz K."/>
            <person name="Wedrychowicz H."/>
        </authorList>
    </citation>
    <scope>NUCLEOTIDE SEQUENCE [LARGE SCALE GENOMIC DNA]</scope>
    <source>
        <strain evidence="7 8">DSM 18772</strain>
    </source>
</reference>
<keyword evidence="2" id="KW-0805">Transcription regulation</keyword>
<comment type="similarity">
    <text evidence="1">Belongs to the sigma-70 factor family. ECF subfamily.</text>
</comment>
<dbReference type="InterPro" id="IPR013325">
    <property type="entry name" value="RNA_pol_sigma_r2"/>
</dbReference>
<evidence type="ECO:0000256" key="3">
    <source>
        <dbReference type="ARBA" id="ARBA00023082"/>
    </source>
</evidence>
<evidence type="ECO:0000256" key="2">
    <source>
        <dbReference type="ARBA" id="ARBA00023015"/>
    </source>
</evidence>
<dbReference type="RefSeq" id="WP_234991713.1">
    <property type="nucleotide sequence ID" value="NZ_FQYR01000003.1"/>
</dbReference>
<dbReference type="PANTHER" id="PTHR43133:SF51">
    <property type="entry name" value="RNA POLYMERASE SIGMA FACTOR"/>
    <property type="match status" value="1"/>
</dbReference>
<protein>
    <submittedName>
        <fullName evidence="7">RNA polymerase, sigma-24 subunit, RpoE</fullName>
    </submittedName>
</protein>
<evidence type="ECO:0000313" key="7">
    <source>
        <dbReference type="EMBL" id="SHJ29159.1"/>
    </source>
</evidence>
<dbReference type="STRING" id="1123071.SAMN02745181_1676"/>
<evidence type="ECO:0000259" key="6">
    <source>
        <dbReference type="Pfam" id="PF08281"/>
    </source>
</evidence>
<dbReference type="PANTHER" id="PTHR43133">
    <property type="entry name" value="RNA POLYMERASE ECF-TYPE SIGMA FACTO"/>
    <property type="match status" value="1"/>
</dbReference>
<dbReference type="GO" id="GO:0006352">
    <property type="term" value="P:DNA-templated transcription initiation"/>
    <property type="evidence" value="ECO:0007669"/>
    <property type="project" value="InterPro"/>
</dbReference>
<dbReference type="InterPro" id="IPR013249">
    <property type="entry name" value="RNA_pol_sigma70_r4_t2"/>
</dbReference>
<dbReference type="InterPro" id="IPR013324">
    <property type="entry name" value="RNA_pol_sigma_r3/r4-like"/>
</dbReference>
<evidence type="ECO:0000313" key="8">
    <source>
        <dbReference type="Proteomes" id="UP000184510"/>
    </source>
</evidence>
<sequence length="220" mass="24799">MSSISASAHDSQMAANEAADEVAAARVDPDLELVRLAQSGDTKAFDMLIVKYSPKLYGLVYHMTSNKDDAHDLLQDVFAKAYRSVSKFKGNSMFYTWLYSIATNMTLNFLKKRKRRAASSLDMVDTGIQNDPAFVDYGHRSNPRRQTNIHELQKKLNEAMQKLSDDHRAVVTMFDIQGMAHGEIAEILGISDGTVRSRLFYAHQQLRGYLSDFHGSELEQ</sequence>
<evidence type="ECO:0000256" key="1">
    <source>
        <dbReference type="ARBA" id="ARBA00010641"/>
    </source>
</evidence>
<dbReference type="Pfam" id="PF08281">
    <property type="entry name" value="Sigma70_r4_2"/>
    <property type="match status" value="1"/>
</dbReference>
<dbReference type="GO" id="GO:0003677">
    <property type="term" value="F:DNA binding"/>
    <property type="evidence" value="ECO:0007669"/>
    <property type="project" value="InterPro"/>
</dbReference>
<dbReference type="InParanoid" id="A0A1M6I401"/>
<dbReference type="SUPFAM" id="SSF88659">
    <property type="entry name" value="Sigma3 and sigma4 domains of RNA polymerase sigma factors"/>
    <property type="match status" value="1"/>
</dbReference>
<dbReference type="Gene3D" id="1.10.1740.10">
    <property type="match status" value="1"/>
</dbReference>
<dbReference type="FunCoup" id="A0A1M6I401">
    <property type="interactions" value="252"/>
</dbReference>